<keyword evidence="1" id="KW-0547">Nucleotide-binding</keyword>
<keyword evidence="1" id="KW-0067">ATP-binding</keyword>
<protein>
    <recommendedName>
        <fullName evidence="1">Anhydro-N-acetylmuramic acid kinase</fullName>
        <ecNumber evidence="1">2.7.1.170</ecNumber>
    </recommendedName>
    <alternativeName>
        <fullName evidence="1">AnhMurNAc kinase</fullName>
    </alternativeName>
</protein>
<dbReference type="EMBL" id="BAABJQ010000003">
    <property type="protein sequence ID" value="GAA5179972.1"/>
    <property type="molecule type" value="Genomic_DNA"/>
</dbReference>
<gene>
    <name evidence="1" type="primary">anmK</name>
    <name evidence="2" type="ORF">GCM10023322_11210</name>
</gene>
<feature type="binding site" evidence="1">
    <location>
        <begin position="9"/>
        <end position="16"/>
    </location>
    <ligand>
        <name>ATP</name>
        <dbReference type="ChEBI" id="CHEBI:30616"/>
    </ligand>
</feature>
<dbReference type="GO" id="GO:0016301">
    <property type="term" value="F:kinase activity"/>
    <property type="evidence" value="ECO:0007669"/>
    <property type="project" value="UniProtKB-KW"/>
</dbReference>
<dbReference type="EC" id="2.7.1.170" evidence="1"/>
<dbReference type="NCBIfam" id="NF007146">
    <property type="entry name" value="PRK09585.2-6"/>
    <property type="match status" value="1"/>
</dbReference>
<dbReference type="Gene3D" id="3.30.420.40">
    <property type="match status" value="2"/>
</dbReference>
<dbReference type="PANTHER" id="PTHR30605:SF0">
    <property type="entry name" value="ANHYDRO-N-ACETYLMURAMIC ACID KINASE"/>
    <property type="match status" value="1"/>
</dbReference>
<keyword evidence="1" id="KW-0119">Carbohydrate metabolism</keyword>
<keyword evidence="1" id="KW-0808">Transferase</keyword>
<comment type="pathway">
    <text evidence="1">Cell wall biogenesis; peptidoglycan recycling.</text>
</comment>
<keyword evidence="3" id="KW-1185">Reference proteome</keyword>
<dbReference type="Pfam" id="PF03702">
    <property type="entry name" value="AnmK"/>
    <property type="match status" value="1"/>
</dbReference>
<dbReference type="InterPro" id="IPR005338">
    <property type="entry name" value="Anhydro_N_Ac-Mur_kinase"/>
</dbReference>
<evidence type="ECO:0000313" key="3">
    <source>
        <dbReference type="Proteomes" id="UP001501570"/>
    </source>
</evidence>
<evidence type="ECO:0000256" key="1">
    <source>
        <dbReference type="HAMAP-Rule" id="MF_01270"/>
    </source>
</evidence>
<dbReference type="SUPFAM" id="SSF53067">
    <property type="entry name" value="Actin-like ATPase domain"/>
    <property type="match status" value="1"/>
</dbReference>
<comment type="pathway">
    <text evidence="1">Amino-sugar metabolism; 1,6-anhydro-N-acetylmuramate degradation.</text>
</comment>
<dbReference type="Proteomes" id="UP001501570">
    <property type="component" value="Unassembled WGS sequence"/>
</dbReference>
<comment type="caution">
    <text evidence="2">The sequence shown here is derived from an EMBL/GenBank/DDBJ whole genome shotgun (WGS) entry which is preliminary data.</text>
</comment>
<dbReference type="PANTHER" id="PTHR30605">
    <property type="entry name" value="ANHYDRO-N-ACETYLMURAMIC ACID KINASE"/>
    <property type="match status" value="1"/>
</dbReference>
<comment type="similarity">
    <text evidence="1">Belongs to the anhydro-N-acetylmuramic acid kinase family.</text>
</comment>
<comment type="catalytic activity">
    <reaction evidence="1">
        <text>1,6-anhydro-N-acetyl-beta-muramate + ATP + H2O = N-acetyl-D-muramate 6-phosphate + ADP + H(+)</text>
        <dbReference type="Rhea" id="RHEA:24952"/>
        <dbReference type="ChEBI" id="CHEBI:15377"/>
        <dbReference type="ChEBI" id="CHEBI:15378"/>
        <dbReference type="ChEBI" id="CHEBI:30616"/>
        <dbReference type="ChEBI" id="CHEBI:58690"/>
        <dbReference type="ChEBI" id="CHEBI:58722"/>
        <dbReference type="ChEBI" id="CHEBI:456216"/>
        <dbReference type="EC" id="2.7.1.170"/>
    </reaction>
</comment>
<name>A0ABP9RLZ7_9ACTN</name>
<dbReference type="InterPro" id="IPR043129">
    <property type="entry name" value="ATPase_NBD"/>
</dbReference>
<reference evidence="3" key="1">
    <citation type="journal article" date="2019" name="Int. J. Syst. Evol. Microbiol.">
        <title>The Global Catalogue of Microorganisms (GCM) 10K type strain sequencing project: providing services to taxonomists for standard genome sequencing and annotation.</title>
        <authorList>
            <consortium name="The Broad Institute Genomics Platform"/>
            <consortium name="The Broad Institute Genome Sequencing Center for Infectious Disease"/>
            <person name="Wu L."/>
            <person name="Ma J."/>
        </authorList>
    </citation>
    <scope>NUCLEOTIDE SEQUENCE [LARGE SCALE GENOMIC DNA]</scope>
    <source>
        <strain evidence="3">JCM 18304</strain>
    </source>
</reference>
<dbReference type="CDD" id="cd24050">
    <property type="entry name" value="ASKHA_NBD_ANMK"/>
    <property type="match status" value="1"/>
</dbReference>
<proteinExistence type="inferred from homology"/>
<evidence type="ECO:0000313" key="2">
    <source>
        <dbReference type="EMBL" id="GAA5179972.1"/>
    </source>
</evidence>
<dbReference type="HAMAP" id="MF_01270">
    <property type="entry name" value="AnhMurNAc_kinase"/>
    <property type="match status" value="1"/>
</dbReference>
<dbReference type="RefSeq" id="WP_345626733.1">
    <property type="nucleotide sequence ID" value="NZ_BAABJQ010000003.1"/>
</dbReference>
<keyword evidence="1 2" id="KW-0418">Kinase</keyword>
<accession>A0ABP9RLZ7</accession>
<comment type="function">
    <text evidence="1">Catalyzes the specific phosphorylation of 1,6-anhydro-N-acetylmuramic acid (anhMurNAc) with the simultaneous cleavage of the 1,6-anhydro ring, generating MurNAc-6-P. Is required for the utilization of anhMurNAc either imported from the medium or derived from its own cell wall murein, and thus plays a role in cell wall recycling.</text>
</comment>
<organism evidence="2 3">
    <name type="scientific">Rugosimonospora acidiphila</name>
    <dbReference type="NCBI Taxonomy" id="556531"/>
    <lineage>
        <taxon>Bacteria</taxon>
        <taxon>Bacillati</taxon>
        <taxon>Actinomycetota</taxon>
        <taxon>Actinomycetes</taxon>
        <taxon>Micromonosporales</taxon>
        <taxon>Micromonosporaceae</taxon>
        <taxon>Rugosimonospora</taxon>
    </lineage>
</organism>
<sequence>MKVLGMISGTSHDGIDVATVDFEVRDGVLHGTVGHTATIGYPPSLRQRLVRALPPAPLTFEEACALDTLIGQAFADAATDAIERGGPVDFICSHGQTVYHWVEGRHVLGTLQIGQPAWIAERTGVPVVFDVRIRDIVAGGQGAPLVALMDTMLLAGLPGHPAALNLGGIANMTVPASATTPHTLAYDTGPANALIDAAVVRISGGERSYDEDGRLAAAGAVHDGLLEHLLGEPYYALAAPKSTGKELFNAEYVDKAVAAFPGIGDADLVATLTALTAQTVADEVRRHGVDTLVASGGGCENPTLMAMLAKRLPGVRLTTTAEFGAPTATKEAIAFALLGWQTANGLPGNSSSATGAAGDRVLGAIVPGSAPLRLPEPLAVAPRVLHLGGGRDD</sequence>